<keyword evidence="7" id="KW-1185">Reference proteome</keyword>
<keyword evidence="2" id="KW-0808">Transferase</keyword>
<gene>
    <name evidence="6" type="ORF">GWK15_15390</name>
</gene>
<reference evidence="6 7" key="1">
    <citation type="submission" date="2020-02" db="EMBL/GenBank/DDBJ databases">
        <authorList>
            <person name="Sun Q."/>
            <person name="Inoue M."/>
        </authorList>
    </citation>
    <scope>NUCLEOTIDE SEQUENCE [LARGE SCALE GENOMIC DNA]</scope>
    <source>
        <strain evidence="6 7">KCTC 22478</strain>
    </source>
</reference>
<evidence type="ECO:0000313" key="7">
    <source>
        <dbReference type="Proteomes" id="UP000746741"/>
    </source>
</evidence>
<dbReference type="Proteomes" id="UP000746741">
    <property type="component" value="Unassembled WGS sequence"/>
</dbReference>
<evidence type="ECO:0000313" key="6">
    <source>
        <dbReference type="EMBL" id="NKE18336.1"/>
    </source>
</evidence>
<dbReference type="PANTHER" id="PTHR43199">
    <property type="entry name" value="GLUTATHIONE HYDROLASE"/>
    <property type="match status" value="1"/>
</dbReference>
<dbReference type="Pfam" id="PF01019">
    <property type="entry name" value="G_glu_transpept"/>
    <property type="match status" value="1"/>
</dbReference>
<keyword evidence="4" id="KW-0865">Zymogen</keyword>
<sequence length="470" mass="46888">MSTRTTRSASAFPMGASPDGGAARRDRRGRAAALLLAAAALLPGCSSVMPSFARGPSVPMGTPGFVTGFFGGVATEEPRAAIVARDILSAGGSAVDAAVAGAFALSVTLPSRAGLGGGGACIVYNNRRREVDAVTFPAGPRSAPPQGADRPAAVPMMARGLYLLHTRGARLRFEQLIRPAEDLARFGTEVSRALTDDLAAVAAPLLNDPNARAVFGAPGGGPLRPGDRITQLDLGATLAQLRTGGVGELYQGGLSERFAEGSVVAGGGLTQDELRGARAQVMATERVDVSIDSVYFLPGAVDGGAGTAQAFQAAMAGQPALPPVGAPVGASTALLTMDQEGNAVSCAFSMNNLFGTGRVVPGTGILLAAAPGIGNVPPAPLAVALATNRDRRSFRAVAAGSGQYAAGAAAGATMAATLRRVAPGDIFAAVPDPGRGMVITCPSYAPGSNASCIGSADPRGTGVSIGTFGR</sequence>
<evidence type="ECO:0000256" key="1">
    <source>
        <dbReference type="ARBA" id="ARBA00009381"/>
    </source>
</evidence>
<accession>A0ABX1ELX1</accession>
<feature type="region of interest" description="Disordered" evidence="5">
    <location>
        <begin position="1"/>
        <end position="24"/>
    </location>
</feature>
<organism evidence="6 7">
    <name type="scientific">Neoroseomonas oryzicola</name>
    <dbReference type="NCBI Taxonomy" id="535904"/>
    <lineage>
        <taxon>Bacteria</taxon>
        <taxon>Pseudomonadati</taxon>
        <taxon>Pseudomonadota</taxon>
        <taxon>Alphaproteobacteria</taxon>
        <taxon>Acetobacterales</taxon>
        <taxon>Acetobacteraceae</taxon>
        <taxon>Neoroseomonas</taxon>
    </lineage>
</organism>
<protein>
    <submittedName>
        <fullName evidence="6">Gamma-glutamyltranspeptidase</fullName>
    </submittedName>
</protein>
<keyword evidence="3" id="KW-0378">Hydrolase</keyword>
<comment type="similarity">
    <text evidence="1">Belongs to the gamma-glutamyltransferase family.</text>
</comment>
<dbReference type="RefSeq" id="WP_168042240.1">
    <property type="nucleotide sequence ID" value="NZ_JAAEDK010000029.1"/>
</dbReference>
<evidence type="ECO:0000256" key="5">
    <source>
        <dbReference type="SAM" id="MobiDB-lite"/>
    </source>
</evidence>
<comment type="caution">
    <text evidence="6">The sequence shown here is derived from an EMBL/GenBank/DDBJ whole genome shotgun (WGS) entry which is preliminary data.</text>
</comment>
<dbReference type="Gene3D" id="3.60.20.40">
    <property type="match status" value="1"/>
</dbReference>
<evidence type="ECO:0000256" key="2">
    <source>
        <dbReference type="ARBA" id="ARBA00022679"/>
    </source>
</evidence>
<dbReference type="InterPro" id="IPR051792">
    <property type="entry name" value="GGT_bact"/>
</dbReference>
<dbReference type="SUPFAM" id="SSF56235">
    <property type="entry name" value="N-terminal nucleophile aminohydrolases (Ntn hydrolases)"/>
    <property type="match status" value="1"/>
</dbReference>
<evidence type="ECO:0000256" key="4">
    <source>
        <dbReference type="ARBA" id="ARBA00023145"/>
    </source>
</evidence>
<dbReference type="InterPro" id="IPR029055">
    <property type="entry name" value="Ntn_hydrolases_N"/>
</dbReference>
<dbReference type="InterPro" id="IPR043137">
    <property type="entry name" value="GGT_ssub_C"/>
</dbReference>
<name>A0ABX1ELX1_9PROT</name>
<dbReference type="PRINTS" id="PR01210">
    <property type="entry name" value="GGTRANSPTASE"/>
</dbReference>
<proteinExistence type="inferred from homology"/>
<dbReference type="EMBL" id="JAAVUP010000004">
    <property type="protein sequence ID" value="NKE18336.1"/>
    <property type="molecule type" value="Genomic_DNA"/>
</dbReference>
<evidence type="ECO:0000256" key="3">
    <source>
        <dbReference type="ARBA" id="ARBA00022801"/>
    </source>
</evidence>
<dbReference type="PANTHER" id="PTHR43199:SF1">
    <property type="entry name" value="GLUTATHIONE HYDROLASE PROENZYME"/>
    <property type="match status" value="1"/>
</dbReference>